<dbReference type="Pfam" id="PF01556">
    <property type="entry name" value="DnaJ_C"/>
    <property type="match status" value="1"/>
</dbReference>
<dbReference type="GO" id="GO:0051082">
    <property type="term" value="F:unfolded protein binding"/>
    <property type="evidence" value="ECO:0007669"/>
    <property type="project" value="InterPro"/>
</dbReference>
<keyword evidence="5" id="KW-1185">Reference proteome</keyword>
<dbReference type="AlphaFoldDB" id="A0A517DY36"/>
<dbReference type="GO" id="GO:0006260">
    <property type="term" value="P:DNA replication"/>
    <property type="evidence" value="ECO:0007669"/>
    <property type="project" value="UniProtKB-KW"/>
</dbReference>
<organism evidence="4 5">
    <name type="scientific">Sporomusa termitida</name>
    <dbReference type="NCBI Taxonomy" id="2377"/>
    <lineage>
        <taxon>Bacteria</taxon>
        <taxon>Bacillati</taxon>
        <taxon>Bacillota</taxon>
        <taxon>Negativicutes</taxon>
        <taxon>Selenomonadales</taxon>
        <taxon>Sporomusaceae</taxon>
        <taxon>Sporomusa</taxon>
    </lineage>
</organism>
<dbReference type="Pfam" id="PF00226">
    <property type="entry name" value="DnaJ"/>
    <property type="match status" value="1"/>
</dbReference>
<keyword evidence="2" id="KW-0143">Chaperone</keyword>
<dbReference type="Gene3D" id="1.10.287.110">
    <property type="entry name" value="DnaJ domain"/>
    <property type="match status" value="1"/>
</dbReference>
<dbReference type="SUPFAM" id="SSF46565">
    <property type="entry name" value="Chaperone J-domain"/>
    <property type="match status" value="1"/>
</dbReference>
<dbReference type="PROSITE" id="PS50076">
    <property type="entry name" value="DNAJ_2"/>
    <property type="match status" value="1"/>
</dbReference>
<dbReference type="CDD" id="cd06257">
    <property type="entry name" value="DnaJ"/>
    <property type="match status" value="1"/>
</dbReference>
<keyword evidence="4" id="KW-0238">DNA-binding</keyword>
<evidence type="ECO:0000313" key="4">
    <source>
        <dbReference type="EMBL" id="QDR82253.1"/>
    </source>
</evidence>
<dbReference type="InterPro" id="IPR018253">
    <property type="entry name" value="DnaJ_domain_CS"/>
</dbReference>
<reference evidence="4 5" key="1">
    <citation type="submission" date="2019-02" db="EMBL/GenBank/DDBJ databases">
        <title>Closed genome of Sporomusa termitida DSM 4440.</title>
        <authorList>
            <person name="Poehlein A."/>
            <person name="Daniel R."/>
        </authorList>
    </citation>
    <scope>NUCLEOTIDE SEQUENCE [LARGE SCALE GENOMIC DNA]</scope>
    <source>
        <strain evidence="4 5">DSM 4440</strain>
    </source>
</reference>
<evidence type="ECO:0000259" key="3">
    <source>
        <dbReference type="PROSITE" id="PS50076"/>
    </source>
</evidence>
<dbReference type="Proteomes" id="UP000320776">
    <property type="component" value="Chromosome"/>
</dbReference>
<dbReference type="SUPFAM" id="SSF49493">
    <property type="entry name" value="HSP40/DnaJ peptide-binding domain"/>
    <property type="match status" value="2"/>
</dbReference>
<dbReference type="GO" id="GO:0042026">
    <property type="term" value="P:protein refolding"/>
    <property type="evidence" value="ECO:0007669"/>
    <property type="project" value="TreeGrafter"/>
</dbReference>
<dbReference type="OrthoDB" id="9779889at2"/>
<evidence type="ECO:0000256" key="1">
    <source>
        <dbReference type="ARBA" id="ARBA00022705"/>
    </source>
</evidence>
<dbReference type="KEGG" id="sted:SPTER_36770"/>
<dbReference type="EMBL" id="CP036259">
    <property type="protein sequence ID" value="QDR82253.1"/>
    <property type="molecule type" value="Genomic_DNA"/>
</dbReference>
<dbReference type="PANTHER" id="PTHR43096">
    <property type="entry name" value="DNAJ HOMOLOG 1, MITOCHONDRIAL-RELATED"/>
    <property type="match status" value="1"/>
</dbReference>
<dbReference type="InterPro" id="IPR002939">
    <property type="entry name" value="DnaJ_C"/>
</dbReference>
<evidence type="ECO:0000256" key="2">
    <source>
        <dbReference type="ARBA" id="ARBA00023186"/>
    </source>
</evidence>
<dbReference type="InterPro" id="IPR001623">
    <property type="entry name" value="DnaJ_domain"/>
</dbReference>
<accession>A0A517DY36</accession>
<sequence>MKYIDYYEVLGIPRTASDKEIKQAYRQLARQHHPDLHQGDAKQAAEEKFKAVNEAYEVLGDPEKRSKYDQLGRNWQTGQDFEPAGTGFAYSTHNTADFDLGGFGFSDFFANIFGQDFAQRRQTGRPASFKGEDIEAEISLSIEELLNGAEKDLHLTTPNACIACAGQRFTSRGVCPACGGLGMTEESKTVKVKIPPGLHPGASLRLKGLGGQGHGGGADGDLYLHIKAASHPSWQLANKADLTMDLTLLPEQAVLGAKIPVSTPHGQLQVKVQPGVRSGQQLRLKGKGLPQGPGRYGDLFLKIRIDIPARLTDEELALYRQIQKLKAPAAEN</sequence>
<dbReference type="GO" id="GO:0003677">
    <property type="term" value="F:DNA binding"/>
    <property type="evidence" value="ECO:0007669"/>
    <property type="project" value="UniProtKB-KW"/>
</dbReference>
<protein>
    <submittedName>
        <fullName evidence="4">Curved DNA-binding protein</fullName>
    </submittedName>
</protein>
<evidence type="ECO:0000313" key="5">
    <source>
        <dbReference type="Proteomes" id="UP000320776"/>
    </source>
</evidence>
<name>A0A517DY36_9FIRM</name>
<keyword evidence="1" id="KW-0235">DNA replication</keyword>
<dbReference type="PANTHER" id="PTHR43096:SF52">
    <property type="entry name" value="DNAJ HOMOLOG 1, MITOCHONDRIAL-RELATED"/>
    <property type="match status" value="1"/>
</dbReference>
<proteinExistence type="predicted"/>
<dbReference type="GO" id="GO:0005737">
    <property type="term" value="C:cytoplasm"/>
    <property type="evidence" value="ECO:0007669"/>
    <property type="project" value="TreeGrafter"/>
</dbReference>
<gene>
    <name evidence="4" type="primary">cbpA</name>
    <name evidence="4" type="ORF">SPTER_36770</name>
</gene>
<dbReference type="InterPro" id="IPR008971">
    <property type="entry name" value="HSP40/DnaJ_pept-bd"/>
</dbReference>
<dbReference type="InterPro" id="IPR036869">
    <property type="entry name" value="J_dom_sf"/>
</dbReference>
<dbReference type="Gene3D" id="2.60.260.20">
    <property type="entry name" value="Urease metallochaperone UreE, N-terminal domain"/>
    <property type="match status" value="2"/>
</dbReference>
<dbReference type="SMART" id="SM00271">
    <property type="entry name" value="DnaJ"/>
    <property type="match status" value="1"/>
</dbReference>
<dbReference type="RefSeq" id="WP_144351658.1">
    <property type="nucleotide sequence ID" value="NZ_CP036259.1"/>
</dbReference>
<dbReference type="PROSITE" id="PS00636">
    <property type="entry name" value="DNAJ_1"/>
    <property type="match status" value="1"/>
</dbReference>
<dbReference type="PRINTS" id="PR00625">
    <property type="entry name" value="JDOMAIN"/>
</dbReference>
<dbReference type="CDD" id="cd10747">
    <property type="entry name" value="DnaJ_C"/>
    <property type="match status" value="1"/>
</dbReference>
<feature type="domain" description="J" evidence="3">
    <location>
        <begin position="5"/>
        <end position="72"/>
    </location>
</feature>